<dbReference type="EMBL" id="JBHUDX010000048">
    <property type="protein sequence ID" value="MFD1659987.1"/>
    <property type="molecule type" value="Genomic_DNA"/>
</dbReference>
<evidence type="ECO:0008006" key="4">
    <source>
        <dbReference type="Google" id="ProtNLM"/>
    </source>
</evidence>
<protein>
    <recommendedName>
        <fullName evidence="4">Integrase</fullName>
    </recommendedName>
</protein>
<gene>
    <name evidence="2" type="ORF">ACFSL4_17740</name>
</gene>
<feature type="region of interest" description="Disordered" evidence="1">
    <location>
        <begin position="1"/>
        <end position="27"/>
    </location>
</feature>
<proteinExistence type="predicted"/>
<name>A0ABW4ISE0_9ACTN</name>
<evidence type="ECO:0000256" key="1">
    <source>
        <dbReference type="SAM" id="MobiDB-lite"/>
    </source>
</evidence>
<reference evidence="3" key="1">
    <citation type="journal article" date="2019" name="Int. J. Syst. Evol. Microbiol.">
        <title>The Global Catalogue of Microorganisms (GCM) 10K type strain sequencing project: providing services to taxonomists for standard genome sequencing and annotation.</title>
        <authorList>
            <consortium name="The Broad Institute Genomics Platform"/>
            <consortium name="The Broad Institute Genome Sequencing Center for Infectious Disease"/>
            <person name="Wu L."/>
            <person name="Ma J."/>
        </authorList>
    </citation>
    <scope>NUCLEOTIDE SEQUENCE [LARGE SCALE GENOMIC DNA]</scope>
    <source>
        <strain evidence="3">CGMCC 1.12470</strain>
    </source>
</reference>
<organism evidence="2 3">
    <name type="scientific">Streptomyces caeni</name>
    <dbReference type="NCBI Taxonomy" id="2307231"/>
    <lineage>
        <taxon>Bacteria</taxon>
        <taxon>Bacillati</taxon>
        <taxon>Actinomycetota</taxon>
        <taxon>Actinomycetes</taxon>
        <taxon>Kitasatosporales</taxon>
        <taxon>Streptomycetaceae</taxon>
        <taxon>Streptomyces</taxon>
    </lineage>
</organism>
<evidence type="ECO:0000313" key="3">
    <source>
        <dbReference type="Proteomes" id="UP001597261"/>
    </source>
</evidence>
<accession>A0ABW4ISE0</accession>
<feature type="compositionally biased region" description="Basic and acidic residues" evidence="1">
    <location>
        <begin position="18"/>
        <end position="27"/>
    </location>
</feature>
<evidence type="ECO:0000313" key="2">
    <source>
        <dbReference type="EMBL" id="MFD1659987.1"/>
    </source>
</evidence>
<keyword evidence="3" id="KW-1185">Reference proteome</keyword>
<dbReference type="Proteomes" id="UP001597261">
    <property type="component" value="Unassembled WGS sequence"/>
</dbReference>
<sequence length="62" mass="6964">MFGLGKRPTTPGLYASTREQERAARRQAREERAAAARRAGHRARVLRDGDAAGRRRWFGGAR</sequence>
<comment type="caution">
    <text evidence="2">The sequence shown here is derived from an EMBL/GenBank/DDBJ whole genome shotgun (WGS) entry which is preliminary data.</text>
</comment>
<dbReference type="RefSeq" id="WP_381083654.1">
    <property type="nucleotide sequence ID" value="NZ_JBHUDX010000048.1"/>
</dbReference>